<feature type="compositionally biased region" description="Acidic residues" evidence="6">
    <location>
        <begin position="217"/>
        <end position="226"/>
    </location>
</feature>
<keyword evidence="8" id="KW-1185">Reference proteome</keyword>
<feature type="region of interest" description="Disordered" evidence="6">
    <location>
        <begin position="173"/>
        <end position="232"/>
    </location>
</feature>
<dbReference type="PANTHER" id="PTHR12838:SF0">
    <property type="entry name" value="U3 SMALL NUCLEOLAR RNA-ASSOCIATED PROTEIN 11-RELATED"/>
    <property type="match status" value="1"/>
</dbReference>
<dbReference type="GO" id="GO:0006364">
    <property type="term" value="P:rRNA processing"/>
    <property type="evidence" value="ECO:0007669"/>
    <property type="project" value="UniProtKB-KW"/>
</dbReference>
<dbReference type="Pfam" id="PF03998">
    <property type="entry name" value="Utp11"/>
    <property type="match status" value="1"/>
</dbReference>
<feature type="region of interest" description="Disordered" evidence="6">
    <location>
        <begin position="270"/>
        <end position="311"/>
    </location>
</feature>
<dbReference type="GO" id="GO:0032040">
    <property type="term" value="C:small-subunit processome"/>
    <property type="evidence" value="ECO:0007669"/>
    <property type="project" value="InterPro"/>
</dbReference>
<accession>A0AAW0E5R4</accession>
<dbReference type="AlphaFoldDB" id="A0AAW0E5R4"/>
<evidence type="ECO:0000313" key="7">
    <source>
        <dbReference type="EMBL" id="KAK7059193.1"/>
    </source>
</evidence>
<evidence type="ECO:0000256" key="3">
    <source>
        <dbReference type="ARBA" id="ARBA00008105"/>
    </source>
</evidence>
<evidence type="ECO:0000313" key="8">
    <source>
        <dbReference type="Proteomes" id="UP001383192"/>
    </source>
</evidence>
<name>A0AAW0E5R4_9AGAR</name>
<evidence type="ECO:0000256" key="5">
    <source>
        <dbReference type="ARBA" id="ARBA00023242"/>
    </source>
</evidence>
<keyword evidence="5" id="KW-0539">Nucleus</keyword>
<feature type="compositionally biased region" description="Acidic residues" evidence="6">
    <location>
        <begin position="284"/>
        <end position="296"/>
    </location>
</feature>
<evidence type="ECO:0000256" key="2">
    <source>
        <dbReference type="ARBA" id="ARBA00004604"/>
    </source>
</evidence>
<reference evidence="7 8" key="1">
    <citation type="submission" date="2024-01" db="EMBL/GenBank/DDBJ databases">
        <title>A draft genome for a cacao thread blight-causing isolate of Paramarasmius palmivorus.</title>
        <authorList>
            <person name="Baruah I.K."/>
            <person name="Bukari Y."/>
            <person name="Amoako-Attah I."/>
            <person name="Meinhardt L.W."/>
            <person name="Bailey B.A."/>
            <person name="Cohen S.P."/>
        </authorList>
    </citation>
    <scope>NUCLEOTIDE SEQUENCE [LARGE SCALE GENOMIC DNA]</scope>
    <source>
        <strain evidence="7 8">GH-12</strain>
    </source>
</reference>
<proteinExistence type="inferred from homology"/>
<gene>
    <name evidence="7" type="ORF">VNI00_001820</name>
</gene>
<sequence length="329" mass="38204">MTSSLRNSIHRRNHKERSQLAHRAKLGFLEKHKDYVKRAQDYHSKQDRLTRLKQKASERNKDEFYFSMAKEKTKGGVHVKDRGNVALPTDIIKVLKTQDENYVRTMRASNQKKIDKIKSQLTSAADLVASGTDDLDEEELKTLYEAGILKQQKKKRARHIVFVEDDTAAKGYRIPSTSNSAAPGEDHHIQQEPDLGWIPESSIRKGKRKTTTRAEVELDESEDDIKEAEHDQDAAQYRQRLIKELAARLVRDRQLGYAQREFELQRLMMGKGARKKIQAAEKEGDNDDDDDDDLDSLDARGGRTKKRTKTVDMKTYKPRVYKWRLERKR</sequence>
<comment type="similarity">
    <text evidence="3">Belongs to the UTP11 family.</text>
</comment>
<dbReference type="EMBL" id="JAYKXP010000004">
    <property type="protein sequence ID" value="KAK7059193.1"/>
    <property type="molecule type" value="Genomic_DNA"/>
</dbReference>
<evidence type="ECO:0000256" key="6">
    <source>
        <dbReference type="SAM" id="MobiDB-lite"/>
    </source>
</evidence>
<comment type="caution">
    <text evidence="7">The sequence shown here is derived from an EMBL/GenBank/DDBJ whole genome shotgun (WGS) entry which is preliminary data.</text>
</comment>
<dbReference type="PANTHER" id="PTHR12838">
    <property type="entry name" value="U3 SMALL NUCLEOLAR RNA-ASSOCIATED PROTEIN 11"/>
    <property type="match status" value="1"/>
</dbReference>
<dbReference type="InterPro" id="IPR007144">
    <property type="entry name" value="SSU_processome_Utp11"/>
</dbReference>
<organism evidence="7 8">
    <name type="scientific">Paramarasmius palmivorus</name>
    <dbReference type="NCBI Taxonomy" id="297713"/>
    <lineage>
        <taxon>Eukaryota</taxon>
        <taxon>Fungi</taxon>
        <taxon>Dikarya</taxon>
        <taxon>Basidiomycota</taxon>
        <taxon>Agaricomycotina</taxon>
        <taxon>Agaricomycetes</taxon>
        <taxon>Agaricomycetidae</taxon>
        <taxon>Agaricales</taxon>
        <taxon>Marasmiineae</taxon>
        <taxon>Marasmiaceae</taxon>
        <taxon>Paramarasmius</taxon>
    </lineage>
</organism>
<evidence type="ECO:0000256" key="4">
    <source>
        <dbReference type="ARBA" id="ARBA00022552"/>
    </source>
</evidence>
<evidence type="ECO:0000256" key="1">
    <source>
        <dbReference type="ARBA" id="ARBA00004099"/>
    </source>
</evidence>
<dbReference type="Proteomes" id="UP001383192">
    <property type="component" value="Unassembled WGS sequence"/>
</dbReference>
<evidence type="ECO:0008006" key="9">
    <source>
        <dbReference type="Google" id="ProtNLM"/>
    </source>
</evidence>
<comment type="function">
    <text evidence="1">Involved in nucleolar processing of pre-18S ribosomal RNA.</text>
</comment>
<protein>
    <recommendedName>
        <fullName evidence="9">U3 small nucleolar RNA-associated protein 11</fullName>
    </recommendedName>
</protein>
<comment type="subcellular location">
    <subcellularLocation>
        <location evidence="2">Nucleus</location>
        <location evidence="2">Nucleolus</location>
    </subcellularLocation>
</comment>
<keyword evidence="4" id="KW-0698">rRNA processing</keyword>